<sequence length="118" mass="12626">MEDKTKKICLIAITAALVSALALTPMVVGKGVERGVAAAAEHFRPQIEQLLSDGVSDLKGQIAAEIAARLDDNLPDLQDPETLKAVTEALAQSFGELTLSREELMELVGQVLREKMGL</sequence>
<gene>
    <name evidence="1" type="ORF">H8699_10950</name>
</gene>
<name>A0A926D2B6_9FIRM</name>
<comment type="caution">
    <text evidence="1">The sequence shown here is derived from an EMBL/GenBank/DDBJ whole genome shotgun (WGS) entry which is preliminary data.</text>
</comment>
<keyword evidence="2" id="KW-1185">Reference proteome</keyword>
<dbReference type="Proteomes" id="UP000654279">
    <property type="component" value="Unassembled WGS sequence"/>
</dbReference>
<dbReference type="EMBL" id="JACRSO010000005">
    <property type="protein sequence ID" value="MBC8529946.1"/>
    <property type="molecule type" value="Genomic_DNA"/>
</dbReference>
<organism evidence="1 2">
    <name type="scientific">Luoshenia tenuis</name>
    <dbReference type="NCBI Taxonomy" id="2763654"/>
    <lineage>
        <taxon>Bacteria</taxon>
        <taxon>Bacillati</taxon>
        <taxon>Bacillota</taxon>
        <taxon>Clostridia</taxon>
        <taxon>Christensenellales</taxon>
        <taxon>Christensenellaceae</taxon>
        <taxon>Luoshenia</taxon>
    </lineage>
</organism>
<reference evidence="1" key="1">
    <citation type="submission" date="2020-08" db="EMBL/GenBank/DDBJ databases">
        <title>Genome public.</title>
        <authorList>
            <person name="Liu C."/>
            <person name="Sun Q."/>
        </authorList>
    </citation>
    <scope>NUCLEOTIDE SEQUENCE</scope>
    <source>
        <strain evidence="1">NSJ-44</strain>
    </source>
</reference>
<evidence type="ECO:0000313" key="2">
    <source>
        <dbReference type="Proteomes" id="UP000654279"/>
    </source>
</evidence>
<proteinExistence type="predicted"/>
<evidence type="ECO:0000313" key="1">
    <source>
        <dbReference type="EMBL" id="MBC8529946.1"/>
    </source>
</evidence>
<dbReference type="RefSeq" id="WP_249285725.1">
    <property type="nucleotide sequence ID" value="NZ_JACRSO010000005.1"/>
</dbReference>
<protein>
    <submittedName>
        <fullName evidence="1">Uncharacterized protein</fullName>
    </submittedName>
</protein>
<dbReference type="AlphaFoldDB" id="A0A926D2B6"/>
<accession>A0A926D2B6</accession>